<evidence type="ECO:0000313" key="2">
    <source>
        <dbReference type="Proteomes" id="UP001218170"/>
    </source>
</evidence>
<dbReference type="Proteomes" id="UP001218170">
    <property type="component" value="Unassembled WGS sequence"/>
</dbReference>
<reference evidence="1 2" key="1">
    <citation type="submission" date="2023-02" db="EMBL/GenBank/DDBJ databases">
        <title>Study of novel species of the Microbacterium genus.</title>
        <authorList>
            <person name="Arroyo-Herrera I."/>
            <person name="Roman-Ponce B."/>
            <person name="Vasquez-Murrieta M.S."/>
        </authorList>
    </citation>
    <scope>NUCLEOTIDE SEQUENCE [LARGE SCALE GENOMIC DNA]</scope>
    <source>
        <strain evidence="1 2">NE1TT3</strain>
    </source>
</reference>
<dbReference type="RefSeq" id="WP_274265002.1">
    <property type="nucleotide sequence ID" value="NZ_JAQZCI010000005.1"/>
</dbReference>
<protein>
    <submittedName>
        <fullName evidence="1">Uncharacterized protein</fullName>
    </submittedName>
</protein>
<gene>
    <name evidence="1" type="ORF">PUW80_14115</name>
</gene>
<keyword evidence="2" id="KW-1185">Reference proteome</keyword>
<organism evidence="1 2">
    <name type="scientific">Microbacterium thalli</name>
    <dbReference type="NCBI Taxonomy" id="3027921"/>
    <lineage>
        <taxon>Bacteria</taxon>
        <taxon>Bacillati</taxon>
        <taxon>Actinomycetota</taxon>
        <taxon>Actinomycetes</taxon>
        <taxon>Micrococcales</taxon>
        <taxon>Microbacteriaceae</taxon>
        <taxon>Microbacterium</taxon>
    </lineage>
</organism>
<name>A0ABT5SKY3_9MICO</name>
<dbReference type="EMBL" id="JAQZCI010000005">
    <property type="protein sequence ID" value="MDD7963487.1"/>
    <property type="molecule type" value="Genomic_DNA"/>
</dbReference>
<sequence length="88" mass="10149">MTDTTSSHDVTLWLVDDIPARMFYGGQRWTVSDTPTRLRDSVWSLDVADDRRRGLYGWRFQGTDPEGCSFVFDVYCGEGGWHVHRAYA</sequence>
<evidence type="ECO:0000313" key="1">
    <source>
        <dbReference type="EMBL" id="MDD7963487.1"/>
    </source>
</evidence>
<accession>A0ABT5SKY3</accession>
<proteinExistence type="predicted"/>
<comment type="caution">
    <text evidence="1">The sequence shown here is derived from an EMBL/GenBank/DDBJ whole genome shotgun (WGS) entry which is preliminary data.</text>
</comment>